<dbReference type="eggNOG" id="COG0751">
    <property type="taxonomic scope" value="Bacteria"/>
</dbReference>
<accession>B8HKQ1</accession>
<keyword evidence="6 10" id="KW-0067">ATP-binding</keyword>
<dbReference type="InterPro" id="IPR006194">
    <property type="entry name" value="Gly-tRNA-synth_heterodimer"/>
</dbReference>
<dbReference type="GO" id="GO:0005829">
    <property type="term" value="C:cytosol"/>
    <property type="evidence" value="ECO:0007669"/>
    <property type="project" value="TreeGrafter"/>
</dbReference>
<evidence type="ECO:0000256" key="6">
    <source>
        <dbReference type="ARBA" id="ARBA00022840"/>
    </source>
</evidence>
<evidence type="ECO:0000256" key="3">
    <source>
        <dbReference type="ARBA" id="ARBA00022490"/>
    </source>
</evidence>
<dbReference type="NCBIfam" id="TIGR00211">
    <property type="entry name" value="glyS"/>
    <property type="match status" value="1"/>
</dbReference>
<dbReference type="AlphaFoldDB" id="B8HKQ1"/>
<evidence type="ECO:0000256" key="8">
    <source>
        <dbReference type="ARBA" id="ARBA00023146"/>
    </source>
</evidence>
<evidence type="ECO:0000256" key="7">
    <source>
        <dbReference type="ARBA" id="ARBA00022917"/>
    </source>
</evidence>
<dbReference type="GO" id="GO:0004820">
    <property type="term" value="F:glycine-tRNA ligase activity"/>
    <property type="evidence" value="ECO:0007669"/>
    <property type="project" value="UniProtKB-UniRule"/>
</dbReference>
<dbReference type="PROSITE" id="PS50861">
    <property type="entry name" value="AA_TRNA_LIGASE_II_GLYAB"/>
    <property type="match status" value="1"/>
</dbReference>
<evidence type="ECO:0000256" key="2">
    <source>
        <dbReference type="ARBA" id="ARBA00008226"/>
    </source>
</evidence>
<dbReference type="Pfam" id="PF02092">
    <property type="entry name" value="tRNA_synt_2f"/>
    <property type="match status" value="1"/>
</dbReference>
<dbReference type="GO" id="GO:0004814">
    <property type="term" value="F:arginine-tRNA ligase activity"/>
    <property type="evidence" value="ECO:0007669"/>
    <property type="project" value="InterPro"/>
</dbReference>
<evidence type="ECO:0000259" key="11">
    <source>
        <dbReference type="Pfam" id="PF05746"/>
    </source>
</evidence>
<evidence type="ECO:0000256" key="10">
    <source>
        <dbReference type="HAMAP-Rule" id="MF_00255"/>
    </source>
</evidence>
<dbReference type="STRING" id="395961.Cyan7425_4587"/>
<comment type="similarity">
    <text evidence="2 10">Belongs to the class-II aminoacyl-tRNA synthetase family.</text>
</comment>
<evidence type="ECO:0000256" key="9">
    <source>
        <dbReference type="ARBA" id="ARBA00047937"/>
    </source>
</evidence>
<keyword evidence="7 10" id="KW-0648">Protein biosynthesis</keyword>
<dbReference type="Pfam" id="PF05746">
    <property type="entry name" value="DALR_1"/>
    <property type="match status" value="1"/>
</dbReference>
<protein>
    <recommendedName>
        <fullName evidence="10">Glycine--tRNA ligase beta subunit</fullName>
        <ecNumber evidence="10">6.1.1.14</ecNumber>
    </recommendedName>
    <alternativeName>
        <fullName evidence="10">Glycyl-tRNA synthetase beta subunit</fullName>
        <shortName evidence="10">GlyRS</shortName>
    </alternativeName>
</protein>
<organism evidence="12">
    <name type="scientific">Cyanothece sp. (strain PCC 7425 / ATCC 29141)</name>
    <dbReference type="NCBI Taxonomy" id="395961"/>
    <lineage>
        <taxon>Bacteria</taxon>
        <taxon>Bacillati</taxon>
        <taxon>Cyanobacteriota</taxon>
        <taxon>Cyanophyceae</taxon>
        <taxon>Gomontiellales</taxon>
        <taxon>Cyanothecaceae</taxon>
        <taxon>Cyanothece</taxon>
    </lineage>
</organism>
<dbReference type="HAMAP" id="MF_00255">
    <property type="entry name" value="Gly_tRNA_synth_beta"/>
    <property type="match status" value="1"/>
</dbReference>
<dbReference type="PRINTS" id="PR01045">
    <property type="entry name" value="TRNASYNTHGB"/>
</dbReference>
<dbReference type="GO" id="GO:0005524">
    <property type="term" value="F:ATP binding"/>
    <property type="evidence" value="ECO:0007669"/>
    <property type="project" value="UniProtKB-UniRule"/>
</dbReference>
<evidence type="ECO:0000313" key="12">
    <source>
        <dbReference type="EMBL" id="ACL46895.1"/>
    </source>
</evidence>
<dbReference type="HOGENOM" id="CLU_007220_2_2_3"/>
<dbReference type="PANTHER" id="PTHR30075">
    <property type="entry name" value="GLYCYL-TRNA SYNTHETASE"/>
    <property type="match status" value="1"/>
</dbReference>
<reference evidence="12" key="1">
    <citation type="submission" date="2009-01" db="EMBL/GenBank/DDBJ databases">
        <title>Complete sequence of chromosome Cyanothece sp. PCC 7425.</title>
        <authorList>
            <consortium name="US DOE Joint Genome Institute"/>
            <person name="Lucas S."/>
            <person name="Copeland A."/>
            <person name="Lapidus A."/>
            <person name="Glavina del Rio T."/>
            <person name="Dalin E."/>
            <person name="Tice H."/>
            <person name="Bruce D."/>
            <person name="Goodwin L."/>
            <person name="Pitluck S."/>
            <person name="Sims D."/>
            <person name="Meineke L."/>
            <person name="Brettin T."/>
            <person name="Detter J.C."/>
            <person name="Han C."/>
            <person name="Larimer F."/>
            <person name="Land M."/>
            <person name="Hauser L."/>
            <person name="Kyrpides N."/>
            <person name="Ovchinnikova G."/>
            <person name="Liberton M."/>
            <person name="Stoeckel J."/>
            <person name="Banerjee A."/>
            <person name="Singh A."/>
            <person name="Page L."/>
            <person name="Sato H."/>
            <person name="Zhao L."/>
            <person name="Sherman L."/>
            <person name="Pakrasi H."/>
            <person name="Richardson P."/>
        </authorList>
    </citation>
    <scope>NUCLEOTIDE SEQUENCE</scope>
    <source>
        <strain evidence="12">PCC 7425</strain>
    </source>
</reference>
<dbReference type="SUPFAM" id="SSF109604">
    <property type="entry name" value="HD-domain/PDEase-like"/>
    <property type="match status" value="1"/>
</dbReference>
<feature type="domain" description="DALR anticodon binding" evidence="11">
    <location>
        <begin position="616"/>
        <end position="717"/>
    </location>
</feature>
<evidence type="ECO:0000256" key="1">
    <source>
        <dbReference type="ARBA" id="ARBA00004496"/>
    </source>
</evidence>
<keyword evidence="5 10" id="KW-0547">Nucleotide-binding</keyword>
<gene>
    <name evidence="10" type="primary">glyS</name>
    <name evidence="12" type="ordered locus">Cyan7425_4587</name>
</gene>
<proteinExistence type="inferred from homology"/>
<comment type="catalytic activity">
    <reaction evidence="9 10">
        <text>tRNA(Gly) + glycine + ATP = glycyl-tRNA(Gly) + AMP + diphosphate</text>
        <dbReference type="Rhea" id="RHEA:16013"/>
        <dbReference type="Rhea" id="RHEA-COMP:9664"/>
        <dbReference type="Rhea" id="RHEA-COMP:9683"/>
        <dbReference type="ChEBI" id="CHEBI:30616"/>
        <dbReference type="ChEBI" id="CHEBI:33019"/>
        <dbReference type="ChEBI" id="CHEBI:57305"/>
        <dbReference type="ChEBI" id="CHEBI:78442"/>
        <dbReference type="ChEBI" id="CHEBI:78522"/>
        <dbReference type="ChEBI" id="CHEBI:456215"/>
        <dbReference type="EC" id="6.1.1.14"/>
    </reaction>
</comment>
<comment type="subunit">
    <text evidence="10">Tetramer of two alpha and two beta subunits.</text>
</comment>
<dbReference type="PANTHER" id="PTHR30075:SF2">
    <property type="entry name" value="GLYCINE--TRNA LIGASE, CHLOROPLASTIC_MITOCHONDRIAL 2"/>
    <property type="match status" value="1"/>
</dbReference>
<dbReference type="EMBL" id="CP001344">
    <property type="protein sequence ID" value="ACL46895.1"/>
    <property type="molecule type" value="Genomic_DNA"/>
</dbReference>
<dbReference type="EC" id="6.1.1.14" evidence="10"/>
<evidence type="ECO:0000256" key="4">
    <source>
        <dbReference type="ARBA" id="ARBA00022598"/>
    </source>
</evidence>
<dbReference type="GO" id="GO:0006420">
    <property type="term" value="P:arginyl-tRNA aminoacylation"/>
    <property type="evidence" value="ECO:0007669"/>
    <property type="project" value="InterPro"/>
</dbReference>
<keyword evidence="8 10" id="KW-0030">Aminoacyl-tRNA synthetase</keyword>
<dbReference type="GO" id="GO:0006426">
    <property type="term" value="P:glycyl-tRNA aminoacylation"/>
    <property type="evidence" value="ECO:0007669"/>
    <property type="project" value="UniProtKB-UniRule"/>
</dbReference>
<dbReference type="OrthoDB" id="9775440at2"/>
<dbReference type="InterPro" id="IPR015944">
    <property type="entry name" value="Gly-tRNA-synth_bsu"/>
</dbReference>
<name>B8HKQ1_CYAP4</name>
<dbReference type="KEGG" id="cyn:Cyan7425_4587"/>
<comment type="subcellular location">
    <subcellularLocation>
        <location evidence="1 10">Cytoplasm</location>
    </subcellularLocation>
</comment>
<keyword evidence="4 10" id="KW-0436">Ligase</keyword>
<dbReference type="InterPro" id="IPR008909">
    <property type="entry name" value="DALR_anticod-bd"/>
</dbReference>
<evidence type="ECO:0000256" key="5">
    <source>
        <dbReference type="ARBA" id="ARBA00022741"/>
    </source>
</evidence>
<keyword evidence="3 10" id="KW-0963">Cytoplasm</keyword>
<sequence length="731" mass="81942">MFSFLLEVGTEELPASFVASALEQWRSLIPNSLKANLLQGDTTTVQVLGTPRRLAVLIKGLPQRQPDQEEEIKGPSVQAAFKDGQPTKAAMGFARSRNVDIADFDIRATDKGEFVFVRQKITGRPTAELLTELIPQWIFGLEGKRFMRWGDGDLRFSRPIRWLVALLEDQVLPLTLENGATTISSDRISWGHRVLHPEPVTLLQAEDYLTALENAYVLVDSKQRQERILEQLQVIEKEVKGIVPPDAINDLIEEVTHLVEWPNAVLGKFDAEFLTLPKEVTITVMKTHQRYFPVFDRAAFSQREELILLPYFITLSNGDPAQANLIALGNARVIRARLADAKFFYDADRAQPLEAYVPRLGQVTFQQALGSMYDKVQRMLAIAQFVCAQIKVPETEQQQILRATLLCKADLVTQMVGEFPELQGIMGADYARLSGEAAMVAEAIAVHYLPPAIFTKTDTHLVGEVVTLVDRLDTLVSIFGLGLIPSGSSDPFALRRAANLIIRIIYKIASKNPQLQLNLQQLLQQCIEQFTAKFAKSTPAATLLEQLEDFFLQRIRNTLDEDEQIDYDLINAILGEADPEYTQRALASIPDTIDRAKFLQQMRQDGSLDRIYETVNRASRLARQGDLDTVTLDPASVIQTKLLKQPSEQAFYQALVDLLPQTKAAQASRNYRQLVEAIAAIAPTVSRFFDGPESVLVMDENLENRRNRLNLLGLLRNHARVLADFGAIVKS</sequence>